<dbReference type="Pfam" id="PF12796">
    <property type="entry name" value="Ank_2"/>
    <property type="match status" value="3"/>
</dbReference>
<name>A0A0U1MB56_TALIS</name>
<reference evidence="4 5" key="1">
    <citation type="submission" date="2015-04" db="EMBL/GenBank/DDBJ databases">
        <authorList>
            <person name="Syromyatnikov M.Y."/>
            <person name="Popov V.N."/>
        </authorList>
    </citation>
    <scope>NUCLEOTIDE SEQUENCE [LARGE SCALE GENOMIC DNA]</scope>
    <source>
        <strain evidence="4">WF-38-12</strain>
    </source>
</reference>
<evidence type="ECO:0000313" key="4">
    <source>
        <dbReference type="EMBL" id="CRG92785.1"/>
    </source>
</evidence>
<proteinExistence type="predicted"/>
<protein>
    <submittedName>
        <fullName evidence="4">Ankyrin repeat and KH domain-containing protein R11A8,7</fullName>
    </submittedName>
</protein>
<dbReference type="EMBL" id="CVMT01000016">
    <property type="protein sequence ID" value="CRG92785.1"/>
    <property type="molecule type" value="Genomic_DNA"/>
</dbReference>
<dbReference type="OMA" id="WIHHETA"/>
<dbReference type="PANTHER" id="PTHR24198">
    <property type="entry name" value="ANKYRIN REPEAT AND PROTEIN KINASE DOMAIN-CONTAINING PROTEIN"/>
    <property type="match status" value="1"/>
</dbReference>
<sequence length="532" mass="59359">MSSPKEENADLEPADGEEKVFLPTEVIWGIAEHLIPQDWNASNEGRKVLQARLINKSFDRIVSRKAFETLDYEALAAEAEWIHHETAKWLLEQKVQESKDCRNFLATQKDASCLFPKECNFHEFCKYNDGTPELTPDAYIENACLLALEYQEPAQIISNLRNPDPLWPEVSKCILIVAAFLGERRLVQRLVTYYEDSHMGDVNYKSQLLGSALFAAVFGGKSEIVSDLLSHDANPHDIYRYNGESPLAFAVAYGHMDTVNAFLSSPYVDPNKTTDDGESPLFLACYYGLEKKADMLLRCPRVDPDKACACIHAMTPLQGAVGNGHAKIAHMLLQRKEVDPNRCGDGDDHVINDRPLYIAARDGHSDIVEYLLLRSDIKPNFISHGIQDLQERTPLRAAIEEGHEKIASRLLDFPTIDVHLTDTPGSYPSLLCLAVQGNMPEVVKKLANRDDVDINATDSRGTTALIAACMLGHREVVEILLEAGADTSLGDMHRCTALWWAKYRGYGEIVDLFRELPVDRTTDLNASATSDG</sequence>
<dbReference type="PANTHER" id="PTHR24198:SF165">
    <property type="entry name" value="ANKYRIN REPEAT-CONTAINING PROTEIN-RELATED"/>
    <property type="match status" value="1"/>
</dbReference>
<keyword evidence="1" id="KW-0677">Repeat</keyword>
<dbReference type="PROSITE" id="PS50297">
    <property type="entry name" value="ANK_REP_REGION"/>
    <property type="match status" value="1"/>
</dbReference>
<evidence type="ECO:0000256" key="1">
    <source>
        <dbReference type="ARBA" id="ARBA00022737"/>
    </source>
</evidence>
<organism evidence="4 5">
    <name type="scientific">Talaromyces islandicus</name>
    <name type="common">Penicillium islandicum</name>
    <dbReference type="NCBI Taxonomy" id="28573"/>
    <lineage>
        <taxon>Eukaryota</taxon>
        <taxon>Fungi</taxon>
        <taxon>Dikarya</taxon>
        <taxon>Ascomycota</taxon>
        <taxon>Pezizomycotina</taxon>
        <taxon>Eurotiomycetes</taxon>
        <taxon>Eurotiomycetidae</taxon>
        <taxon>Eurotiales</taxon>
        <taxon>Trichocomaceae</taxon>
        <taxon>Talaromyces</taxon>
        <taxon>Talaromyces sect. Islandici</taxon>
    </lineage>
</organism>
<feature type="repeat" description="ANK" evidence="3">
    <location>
        <begin position="460"/>
        <end position="492"/>
    </location>
</feature>
<dbReference type="STRING" id="28573.A0A0U1MB56"/>
<dbReference type="PROSITE" id="PS50088">
    <property type="entry name" value="ANK_REPEAT"/>
    <property type="match status" value="1"/>
</dbReference>
<dbReference type="Proteomes" id="UP000054383">
    <property type="component" value="Unassembled WGS sequence"/>
</dbReference>
<dbReference type="OrthoDB" id="341259at2759"/>
<evidence type="ECO:0000313" key="5">
    <source>
        <dbReference type="Proteomes" id="UP000054383"/>
    </source>
</evidence>
<gene>
    <name evidence="4" type="ORF">PISL3812_09852</name>
</gene>
<dbReference type="SUPFAM" id="SSF48403">
    <property type="entry name" value="Ankyrin repeat"/>
    <property type="match status" value="1"/>
</dbReference>
<keyword evidence="5" id="KW-1185">Reference proteome</keyword>
<keyword evidence="2 3" id="KW-0040">ANK repeat</keyword>
<dbReference type="Gene3D" id="1.25.40.20">
    <property type="entry name" value="Ankyrin repeat-containing domain"/>
    <property type="match status" value="1"/>
</dbReference>
<evidence type="ECO:0000256" key="3">
    <source>
        <dbReference type="PROSITE-ProRule" id="PRU00023"/>
    </source>
</evidence>
<dbReference type="AlphaFoldDB" id="A0A0U1MB56"/>
<dbReference type="InterPro" id="IPR036770">
    <property type="entry name" value="Ankyrin_rpt-contain_sf"/>
</dbReference>
<accession>A0A0U1MB56</accession>
<dbReference type="InterPro" id="IPR002110">
    <property type="entry name" value="Ankyrin_rpt"/>
</dbReference>
<dbReference type="SMART" id="SM00248">
    <property type="entry name" value="ANK"/>
    <property type="match status" value="10"/>
</dbReference>
<evidence type="ECO:0000256" key="2">
    <source>
        <dbReference type="ARBA" id="ARBA00023043"/>
    </source>
</evidence>